<dbReference type="Pfam" id="PF02518">
    <property type="entry name" value="HATPase_c"/>
    <property type="match status" value="1"/>
</dbReference>
<dbReference type="Proteomes" id="UP000231586">
    <property type="component" value="Unassembled WGS sequence"/>
</dbReference>
<feature type="transmembrane region" description="Helical" evidence="9">
    <location>
        <begin position="80"/>
        <end position="100"/>
    </location>
</feature>
<dbReference type="EMBL" id="PGTZ01000010">
    <property type="protein sequence ID" value="PJI86602.1"/>
    <property type="molecule type" value="Genomic_DNA"/>
</dbReference>
<evidence type="ECO:0000256" key="4">
    <source>
        <dbReference type="ARBA" id="ARBA00022679"/>
    </source>
</evidence>
<dbReference type="EC" id="2.7.13.3" evidence="2"/>
<keyword evidence="9" id="KW-1133">Transmembrane helix</keyword>
<keyword evidence="3" id="KW-0597">Phosphoprotein</keyword>
<dbReference type="InterPro" id="IPR036890">
    <property type="entry name" value="HATPase_C_sf"/>
</dbReference>
<reference evidence="12 13" key="1">
    <citation type="submission" date="2017-11" db="EMBL/GenBank/DDBJ databases">
        <title>Genomic Encyclopedia of Archaeal and Bacterial Type Strains, Phase II (KMG-II): From Individual Species to Whole Genera.</title>
        <authorList>
            <person name="Goeker M."/>
        </authorList>
    </citation>
    <scope>NUCLEOTIDE SEQUENCE [LARGE SCALE GENOMIC DNA]</scope>
    <source>
        <strain evidence="12 13">DSM 22413</strain>
    </source>
</reference>
<evidence type="ECO:0000256" key="2">
    <source>
        <dbReference type="ARBA" id="ARBA00012438"/>
    </source>
</evidence>
<keyword evidence="8" id="KW-0902">Two-component regulatory system</keyword>
<dbReference type="PANTHER" id="PTHR24421">
    <property type="entry name" value="NITRATE/NITRITE SENSOR PROTEIN NARX-RELATED"/>
    <property type="match status" value="1"/>
</dbReference>
<dbReference type="GO" id="GO:0046983">
    <property type="term" value="F:protein dimerization activity"/>
    <property type="evidence" value="ECO:0007669"/>
    <property type="project" value="InterPro"/>
</dbReference>
<dbReference type="SUPFAM" id="SSF55874">
    <property type="entry name" value="ATPase domain of HSP90 chaperone/DNA topoisomerase II/histidine kinase"/>
    <property type="match status" value="1"/>
</dbReference>
<keyword evidence="5" id="KW-0547">Nucleotide-binding</keyword>
<dbReference type="InterPro" id="IPR003594">
    <property type="entry name" value="HATPase_dom"/>
</dbReference>
<dbReference type="Gene3D" id="3.30.565.10">
    <property type="entry name" value="Histidine kinase-like ATPase, C-terminal domain"/>
    <property type="match status" value="1"/>
</dbReference>
<feature type="domain" description="Histidine kinase/HSP90-like ATPase" evidence="10">
    <location>
        <begin position="284"/>
        <end position="366"/>
    </location>
</feature>
<evidence type="ECO:0000256" key="1">
    <source>
        <dbReference type="ARBA" id="ARBA00000085"/>
    </source>
</evidence>
<dbReference type="AlphaFoldDB" id="A0A2M8W6T2"/>
<comment type="caution">
    <text evidence="12">The sequence shown here is derived from an EMBL/GenBank/DDBJ whole genome shotgun (WGS) entry which is preliminary data.</text>
</comment>
<feature type="transmembrane region" description="Helical" evidence="9">
    <location>
        <begin position="112"/>
        <end position="131"/>
    </location>
</feature>
<dbReference type="GO" id="GO:0000155">
    <property type="term" value="F:phosphorelay sensor kinase activity"/>
    <property type="evidence" value="ECO:0007669"/>
    <property type="project" value="InterPro"/>
</dbReference>
<keyword evidence="7" id="KW-0067">ATP-binding</keyword>
<dbReference type="InterPro" id="IPR050482">
    <property type="entry name" value="Sensor_HK_TwoCompSys"/>
</dbReference>
<evidence type="ECO:0000256" key="3">
    <source>
        <dbReference type="ARBA" id="ARBA00022553"/>
    </source>
</evidence>
<dbReference type="OrthoDB" id="227596at2"/>
<feature type="domain" description="Signal transduction histidine kinase subgroup 3 dimerisation and phosphoacceptor" evidence="11">
    <location>
        <begin position="176"/>
        <end position="238"/>
    </location>
</feature>
<keyword evidence="13" id="KW-1185">Reference proteome</keyword>
<evidence type="ECO:0000259" key="11">
    <source>
        <dbReference type="Pfam" id="PF07730"/>
    </source>
</evidence>
<dbReference type="InterPro" id="IPR011712">
    <property type="entry name" value="Sig_transdc_His_kin_sub3_dim/P"/>
</dbReference>
<keyword evidence="4" id="KW-0808">Transferase</keyword>
<protein>
    <recommendedName>
        <fullName evidence="2">histidine kinase</fullName>
        <ecNumber evidence="2">2.7.13.3</ecNumber>
    </recommendedName>
</protein>
<keyword evidence="9" id="KW-0472">Membrane</keyword>
<dbReference type="Gene3D" id="1.20.5.1930">
    <property type="match status" value="1"/>
</dbReference>
<evidence type="ECO:0000256" key="8">
    <source>
        <dbReference type="ARBA" id="ARBA00023012"/>
    </source>
</evidence>
<name>A0A2M8W6T2_9MICO</name>
<evidence type="ECO:0000256" key="9">
    <source>
        <dbReference type="SAM" id="Phobius"/>
    </source>
</evidence>
<proteinExistence type="predicted"/>
<accession>A0A2M8W6T2</accession>
<dbReference type="PANTHER" id="PTHR24421:SF10">
    <property type="entry name" value="NITRATE_NITRITE SENSOR PROTEIN NARQ"/>
    <property type="match status" value="1"/>
</dbReference>
<keyword evidence="6 12" id="KW-0418">Kinase</keyword>
<dbReference type="Pfam" id="PF07730">
    <property type="entry name" value="HisKA_3"/>
    <property type="match status" value="1"/>
</dbReference>
<sequence>MEGVRRYRWDAVAAALLVGLSFVPGIAHQGVDLGELHDRPLDAFGALLIVAQGAPIAAVRRRPATCLAVVGVAFSVDQLLGYPTTFAALGLLVALVGAGAMPGQRRRRVTALTALAAYVLLAAGLSAAGSPVTAGDFVVFGLLLAALFATGALTRVRADAGVERRHDAERAAVDAERRRIARELHDVVTHHVTAMVVQSEAAQYGVDDPARTRTGLETIADEGRAALADLRVLLGALDGPEPMDDPAATDLRSLVERAAAAGQPVDLVEHGDPRPLTGAPGLVVTRVVQESLTNAIKHAPRAPTRVAITYGAQEVTVEVTTEGTDGPGLGRGSGRGLIGLRERVDLVGGELTAAPHGTGFLVRARVPG</sequence>
<keyword evidence="9" id="KW-0812">Transmembrane</keyword>
<dbReference type="GO" id="GO:0016020">
    <property type="term" value="C:membrane"/>
    <property type="evidence" value="ECO:0007669"/>
    <property type="project" value="InterPro"/>
</dbReference>
<feature type="transmembrane region" description="Helical" evidence="9">
    <location>
        <begin position="137"/>
        <end position="156"/>
    </location>
</feature>
<evidence type="ECO:0000313" key="12">
    <source>
        <dbReference type="EMBL" id="PJI86602.1"/>
    </source>
</evidence>
<evidence type="ECO:0000313" key="13">
    <source>
        <dbReference type="Proteomes" id="UP000231586"/>
    </source>
</evidence>
<dbReference type="CDD" id="cd16917">
    <property type="entry name" value="HATPase_UhpB-NarQ-NarX-like"/>
    <property type="match status" value="1"/>
</dbReference>
<evidence type="ECO:0000259" key="10">
    <source>
        <dbReference type="Pfam" id="PF02518"/>
    </source>
</evidence>
<evidence type="ECO:0000256" key="5">
    <source>
        <dbReference type="ARBA" id="ARBA00022741"/>
    </source>
</evidence>
<dbReference type="GO" id="GO:0005524">
    <property type="term" value="F:ATP binding"/>
    <property type="evidence" value="ECO:0007669"/>
    <property type="project" value="UniProtKB-KW"/>
</dbReference>
<dbReference type="RefSeq" id="WP_100350643.1">
    <property type="nucleotide sequence ID" value="NZ_PGTZ01000010.1"/>
</dbReference>
<comment type="catalytic activity">
    <reaction evidence="1">
        <text>ATP + protein L-histidine = ADP + protein N-phospho-L-histidine.</text>
        <dbReference type="EC" id="2.7.13.3"/>
    </reaction>
</comment>
<organism evidence="12 13">
    <name type="scientific">Luteimicrobium subarcticum</name>
    <dbReference type="NCBI Taxonomy" id="620910"/>
    <lineage>
        <taxon>Bacteria</taxon>
        <taxon>Bacillati</taxon>
        <taxon>Actinomycetota</taxon>
        <taxon>Actinomycetes</taxon>
        <taxon>Micrococcales</taxon>
        <taxon>Luteimicrobium</taxon>
    </lineage>
</organism>
<evidence type="ECO:0000256" key="7">
    <source>
        <dbReference type="ARBA" id="ARBA00022840"/>
    </source>
</evidence>
<evidence type="ECO:0000256" key="6">
    <source>
        <dbReference type="ARBA" id="ARBA00022777"/>
    </source>
</evidence>
<gene>
    <name evidence="12" type="ORF">CLV34_2522</name>
</gene>